<keyword evidence="9" id="KW-1185">Reference proteome</keyword>
<dbReference type="NCBIfam" id="NF003037">
    <property type="entry name" value="PRK03932.1"/>
    <property type="match status" value="1"/>
</dbReference>
<evidence type="ECO:0000256" key="3">
    <source>
        <dbReference type="ARBA" id="ARBA00022840"/>
    </source>
</evidence>
<feature type="coiled-coil region" evidence="6">
    <location>
        <begin position="285"/>
        <end position="319"/>
    </location>
</feature>
<dbReference type="AlphaFoldDB" id="A0A8K0DY41"/>
<dbReference type="SUPFAM" id="SSF55681">
    <property type="entry name" value="Class II aaRS and biotin synthetases"/>
    <property type="match status" value="1"/>
</dbReference>
<keyword evidence="3" id="KW-0067">ATP-binding</keyword>
<keyword evidence="5" id="KW-0030">Aminoacyl-tRNA synthetase</keyword>
<evidence type="ECO:0000256" key="4">
    <source>
        <dbReference type="ARBA" id="ARBA00022917"/>
    </source>
</evidence>
<dbReference type="PANTHER" id="PTHR22594:SF36">
    <property type="entry name" value="ASPARAGINE--TRNA LIGASE, CYTOPLASMIC 2"/>
    <property type="match status" value="1"/>
</dbReference>
<dbReference type="InterPro" id="IPR045864">
    <property type="entry name" value="aa-tRNA-synth_II/BPL/LPL"/>
</dbReference>
<dbReference type="OrthoDB" id="1931232at2759"/>
<feature type="domain" description="Aminoacyl-tRNA synthetase class II (D/K/N)" evidence="7">
    <location>
        <begin position="345"/>
        <end position="610"/>
    </location>
</feature>
<keyword evidence="2" id="KW-0547">Nucleotide-binding</keyword>
<dbReference type="GO" id="GO:0005739">
    <property type="term" value="C:mitochondrion"/>
    <property type="evidence" value="ECO:0007669"/>
    <property type="project" value="TreeGrafter"/>
</dbReference>
<evidence type="ECO:0000313" key="9">
    <source>
        <dbReference type="Proteomes" id="UP000796880"/>
    </source>
</evidence>
<keyword evidence="4" id="KW-0648">Protein biosynthesis</keyword>
<keyword evidence="1" id="KW-0436">Ligase</keyword>
<dbReference type="InterPro" id="IPR004364">
    <property type="entry name" value="Aa-tRNA-synt_II"/>
</dbReference>
<dbReference type="Proteomes" id="UP000796880">
    <property type="component" value="Unassembled WGS sequence"/>
</dbReference>
<organism evidence="8 9">
    <name type="scientific">Rhamnella rubrinervis</name>
    <dbReference type="NCBI Taxonomy" id="2594499"/>
    <lineage>
        <taxon>Eukaryota</taxon>
        <taxon>Viridiplantae</taxon>
        <taxon>Streptophyta</taxon>
        <taxon>Embryophyta</taxon>
        <taxon>Tracheophyta</taxon>
        <taxon>Spermatophyta</taxon>
        <taxon>Magnoliopsida</taxon>
        <taxon>eudicotyledons</taxon>
        <taxon>Gunneridae</taxon>
        <taxon>Pentapetalae</taxon>
        <taxon>rosids</taxon>
        <taxon>fabids</taxon>
        <taxon>Rosales</taxon>
        <taxon>Rhamnaceae</taxon>
        <taxon>rhamnoid group</taxon>
        <taxon>Rhamneae</taxon>
        <taxon>Rhamnella</taxon>
    </lineage>
</organism>
<comment type="caution">
    <text evidence="8">The sequence shown here is derived from an EMBL/GenBank/DDBJ whole genome shotgun (WGS) entry which is preliminary data.</text>
</comment>
<sequence>MESEKTPAVMPLPAFKYSNRVILKTILERDDAGVALIGERAVIGGWVKSSKEFRKEPTVTAPVDDRADDASTKDVTCVEILQSRIPFIRSIIKAFAGSNYPVREKLEPVGPKPPRPSISILQVSDGSCAASLQVLVDSSIAPPNKVLPTGTCIVVHGELKQSSLRGKRVIELKVEKVLHIGTIDHDKYPLSKKRIPLNMLRDCSHFRPRTTTVASVMRIRSALNFATQTFFQNHEFLCVQVPIITITDCEGFSEKFQVTTLLEKAEKTEEPNAIENIEGVNLEVIKDAAREKSNIVEELKRSESNREALAAAVDDLRKTNELAALLEARENSKSKTSSIKTNEVKLSEDFFSRQTYLTVSGRLHLESYACALGNVYSFGPRFRANKAESSQQVAEMWTVEMEMAFSELKDAMSCADDFFKFLCKWVLENCSEDIKFVLKRMDNTSINRLQSVISASTSERISYTETLDILKKVTDKKFETKLEWGTALTTEYLSYLVDEMYKRPVIIYNHPKEVKPFYARLNDDGQTVASFDMVVPKVGTLISGSQNEERFNVLSARIKELGLAGEQYEWYLDLRRHGTVKHSGFSFGFDLAVLFATGLTDVRDVIPFPRSYGKANN</sequence>
<name>A0A8K0DY41_9ROSA</name>
<evidence type="ECO:0000256" key="5">
    <source>
        <dbReference type="ARBA" id="ARBA00023146"/>
    </source>
</evidence>
<evidence type="ECO:0000259" key="7">
    <source>
        <dbReference type="Pfam" id="PF00152"/>
    </source>
</evidence>
<dbReference type="Pfam" id="PF00152">
    <property type="entry name" value="tRNA-synt_2"/>
    <property type="match status" value="1"/>
</dbReference>
<dbReference type="GO" id="GO:0004816">
    <property type="term" value="F:asparagine-tRNA ligase activity"/>
    <property type="evidence" value="ECO:0007669"/>
    <property type="project" value="TreeGrafter"/>
</dbReference>
<reference evidence="8" key="1">
    <citation type="submission" date="2020-03" db="EMBL/GenBank/DDBJ databases">
        <title>A high-quality chromosome-level genome assembly of a woody plant with both climbing and erect habits, Rhamnella rubrinervis.</title>
        <authorList>
            <person name="Lu Z."/>
            <person name="Yang Y."/>
            <person name="Zhu X."/>
            <person name="Sun Y."/>
        </authorList>
    </citation>
    <scope>NUCLEOTIDE SEQUENCE</scope>
    <source>
        <strain evidence="8">BYM</strain>
        <tissue evidence="8">Leaf</tissue>
    </source>
</reference>
<keyword evidence="6" id="KW-0175">Coiled coil</keyword>
<dbReference type="GO" id="GO:0005524">
    <property type="term" value="F:ATP binding"/>
    <property type="evidence" value="ECO:0007669"/>
    <property type="project" value="UniProtKB-KW"/>
</dbReference>
<evidence type="ECO:0000256" key="2">
    <source>
        <dbReference type="ARBA" id="ARBA00022741"/>
    </source>
</evidence>
<evidence type="ECO:0000256" key="6">
    <source>
        <dbReference type="SAM" id="Coils"/>
    </source>
</evidence>
<protein>
    <recommendedName>
        <fullName evidence="7">Aminoacyl-tRNA synthetase class II (D/K/N) domain-containing protein</fullName>
    </recommendedName>
</protein>
<dbReference type="PANTHER" id="PTHR22594">
    <property type="entry name" value="ASPARTYL/LYSYL-TRNA SYNTHETASE"/>
    <property type="match status" value="1"/>
</dbReference>
<evidence type="ECO:0000256" key="1">
    <source>
        <dbReference type="ARBA" id="ARBA00022598"/>
    </source>
</evidence>
<dbReference type="Gene3D" id="3.30.930.10">
    <property type="entry name" value="Bira Bifunctional Protein, Domain 2"/>
    <property type="match status" value="1"/>
</dbReference>
<dbReference type="EMBL" id="VOIH02000010">
    <property type="protein sequence ID" value="KAF3435900.1"/>
    <property type="molecule type" value="Genomic_DNA"/>
</dbReference>
<evidence type="ECO:0000313" key="8">
    <source>
        <dbReference type="EMBL" id="KAF3435900.1"/>
    </source>
</evidence>
<dbReference type="GO" id="GO:0006421">
    <property type="term" value="P:asparaginyl-tRNA aminoacylation"/>
    <property type="evidence" value="ECO:0007669"/>
    <property type="project" value="TreeGrafter"/>
</dbReference>
<accession>A0A8K0DY41</accession>
<gene>
    <name evidence="8" type="ORF">FNV43_RR22992</name>
</gene>
<proteinExistence type="predicted"/>